<dbReference type="EMBL" id="DS268488">
    <property type="protein sequence ID" value="EFP10761.1"/>
    <property type="molecule type" value="Genomic_DNA"/>
</dbReference>
<evidence type="ECO:0000256" key="1">
    <source>
        <dbReference type="ARBA" id="ARBA00023015"/>
    </source>
</evidence>
<organism evidence="6">
    <name type="scientific">Caenorhabditis remanei</name>
    <name type="common">Caenorhabditis vulgaris</name>
    <dbReference type="NCBI Taxonomy" id="31234"/>
    <lineage>
        <taxon>Eukaryota</taxon>
        <taxon>Metazoa</taxon>
        <taxon>Ecdysozoa</taxon>
        <taxon>Nematoda</taxon>
        <taxon>Chromadorea</taxon>
        <taxon>Rhabditida</taxon>
        <taxon>Rhabditina</taxon>
        <taxon>Rhabditomorpha</taxon>
        <taxon>Rhabditoidea</taxon>
        <taxon>Rhabditidae</taxon>
        <taxon>Peloderinae</taxon>
        <taxon>Caenorhabditis</taxon>
    </lineage>
</organism>
<dbReference type="InterPro" id="IPR000536">
    <property type="entry name" value="Nucl_hrmn_rcpt_lig-bd"/>
</dbReference>
<dbReference type="AlphaFoldDB" id="E3MWU5"/>
<evidence type="ECO:0000313" key="5">
    <source>
        <dbReference type="EMBL" id="EFP10761.1"/>
    </source>
</evidence>
<keyword evidence="2" id="KW-0804">Transcription</keyword>
<evidence type="ECO:0000259" key="4">
    <source>
        <dbReference type="PROSITE" id="PS51843"/>
    </source>
</evidence>
<dbReference type="Pfam" id="PF00104">
    <property type="entry name" value="Hormone_recep"/>
    <property type="match status" value="1"/>
</dbReference>
<reference evidence="5" key="1">
    <citation type="submission" date="2007-07" db="EMBL/GenBank/DDBJ databases">
        <title>PCAP assembly of the Caenorhabditis remanei genome.</title>
        <authorList>
            <consortium name="The Caenorhabditis remanei Sequencing Consortium"/>
            <person name="Wilson R.K."/>
        </authorList>
    </citation>
    <scope>NUCLEOTIDE SEQUENCE [LARGE SCALE GENOMIC DNA]</scope>
    <source>
        <strain evidence="5">PB4641</strain>
    </source>
</reference>
<accession>E3MWU5</accession>
<gene>
    <name evidence="5" type="ORF">CRE_02542</name>
</gene>
<evidence type="ECO:0000256" key="2">
    <source>
        <dbReference type="ARBA" id="ARBA00023163"/>
    </source>
</evidence>
<dbReference type="HOGENOM" id="CLU_146914_1_0_1"/>
<dbReference type="OMA" id="FIMSMIC"/>
<evidence type="ECO:0000256" key="3">
    <source>
        <dbReference type="ARBA" id="ARBA00023170"/>
    </source>
</evidence>
<dbReference type="STRING" id="31234.E3MWU5"/>
<dbReference type="PANTHER" id="PTHR45680">
    <property type="entry name" value="NUCLEAR HORMONE RECEPTOR FAMILY"/>
    <property type="match status" value="1"/>
</dbReference>
<dbReference type="OrthoDB" id="5849107at2759"/>
<dbReference type="PANTHER" id="PTHR45680:SF9">
    <property type="entry name" value="NUCLEAR HORMONE RECEPTOR FAMILY-RELATED"/>
    <property type="match status" value="1"/>
</dbReference>
<keyword evidence="6" id="KW-1185">Reference proteome</keyword>
<dbReference type="InParanoid" id="E3MWU5"/>
<dbReference type="SUPFAM" id="SSF48508">
    <property type="entry name" value="Nuclear receptor ligand-binding domain"/>
    <property type="match status" value="1"/>
</dbReference>
<dbReference type="InterPro" id="IPR051152">
    <property type="entry name" value="C.elegans_Orphan_NR"/>
</dbReference>
<keyword evidence="3" id="KW-0675">Receptor</keyword>
<keyword evidence="1" id="KW-0805">Transcription regulation</keyword>
<dbReference type="Proteomes" id="UP000008281">
    <property type="component" value="Unassembled WGS sequence"/>
</dbReference>
<dbReference type="InterPro" id="IPR035500">
    <property type="entry name" value="NHR-like_dom_sf"/>
</dbReference>
<name>E3MWU5_CAERE</name>
<protein>
    <recommendedName>
        <fullName evidence="4">NR LBD domain-containing protein</fullName>
    </recommendedName>
</protein>
<evidence type="ECO:0000313" key="6">
    <source>
        <dbReference type="Proteomes" id="UP000008281"/>
    </source>
</evidence>
<feature type="domain" description="NR LBD" evidence="4">
    <location>
        <begin position="1"/>
        <end position="121"/>
    </location>
</feature>
<dbReference type="PROSITE" id="PS51843">
    <property type="entry name" value="NR_LBD"/>
    <property type="match status" value="1"/>
</dbReference>
<dbReference type="eggNOG" id="KOG3575">
    <property type="taxonomic scope" value="Eukaryota"/>
</dbReference>
<sequence length="121" mass="14258">MNREFGLKWNRIIDEVMICNPTSFELNYMLLQLCLHNAGKKHQGNVLEATERLLGILADNLHAYYSNKIRTTNYSGRIAQMMKINRMIEVELRDRIEKNSLANVFDLYKVEYSHSEMFDLV</sequence>
<proteinExistence type="predicted"/>